<keyword evidence="2" id="KW-0238">DNA-binding</keyword>
<name>A0A4Q9DU58_9BACL</name>
<dbReference type="CDD" id="cd17536">
    <property type="entry name" value="REC_YesN-like"/>
    <property type="match status" value="1"/>
</dbReference>
<feature type="domain" description="Response regulatory" evidence="6">
    <location>
        <begin position="2"/>
        <end position="118"/>
    </location>
</feature>
<dbReference type="PROSITE" id="PS00041">
    <property type="entry name" value="HTH_ARAC_FAMILY_1"/>
    <property type="match status" value="1"/>
</dbReference>
<dbReference type="InterPro" id="IPR011006">
    <property type="entry name" value="CheY-like_superfamily"/>
</dbReference>
<dbReference type="AlphaFoldDB" id="A0A4Q9DU58"/>
<feature type="modified residue" description="4-aspartylphosphate" evidence="4">
    <location>
        <position position="53"/>
    </location>
</feature>
<dbReference type="GO" id="GO:0000160">
    <property type="term" value="P:phosphorelay signal transduction system"/>
    <property type="evidence" value="ECO:0007669"/>
    <property type="project" value="InterPro"/>
</dbReference>
<keyword evidence="8" id="KW-1185">Reference proteome</keyword>
<keyword evidence="3" id="KW-0804">Transcription</keyword>
<dbReference type="RefSeq" id="WP_131013574.1">
    <property type="nucleotide sequence ID" value="NZ_SIRE01000008.1"/>
</dbReference>
<dbReference type="PROSITE" id="PS01124">
    <property type="entry name" value="HTH_ARAC_FAMILY_2"/>
    <property type="match status" value="1"/>
</dbReference>
<gene>
    <name evidence="7" type="ORF">EYB31_11955</name>
</gene>
<dbReference type="GO" id="GO:0043565">
    <property type="term" value="F:sequence-specific DNA binding"/>
    <property type="evidence" value="ECO:0007669"/>
    <property type="project" value="InterPro"/>
</dbReference>
<dbReference type="Gene3D" id="3.40.50.2300">
    <property type="match status" value="1"/>
</dbReference>
<dbReference type="InterPro" id="IPR001789">
    <property type="entry name" value="Sig_transdc_resp-reg_receiver"/>
</dbReference>
<evidence type="ECO:0000313" key="7">
    <source>
        <dbReference type="EMBL" id="TBL78938.1"/>
    </source>
</evidence>
<dbReference type="SUPFAM" id="SSF52172">
    <property type="entry name" value="CheY-like"/>
    <property type="match status" value="1"/>
</dbReference>
<dbReference type="PANTHER" id="PTHR43280">
    <property type="entry name" value="ARAC-FAMILY TRANSCRIPTIONAL REGULATOR"/>
    <property type="match status" value="1"/>
</dbReference>
<comment type="caution">
    <text evidence="7">The sequence shown here is derived from an EMBL/GenBank/DDBJ whole genome shotgun (WGS) entry which is preliminary data.</text>
</comment>
<dbReference type="Pfam" id="PF12833">
    <property type="entry name" value="HTH_18"/>
    <property type="match status" value="1"/>
</dbReference>
<evidence type="ECO:0000256" key="4">
    <source>
        <dbReference type="PROSITE-ProRule" id="PRU00169"/>
    </source>
</evidence>
<dbReference type="PROSITE" id="PS50110">
    <property type="entry name" value="RESPONSE_REGULATORY"/>
    <property type="match status" value="1"/>
</dbReference>
<feature type="domain" description="HTH araC/xylS-type" evidence="5">
    <location>
        <begin position="357"/>
        <end position="455"/>
    </location>
</feature>
<dbReference type="Proteomes" id="UP000293142">
    <property type="component" value="Unassembled WGS sequence"/>
</dbReference>
<accession>A0A4Q9DU58</accession>
<dbReference type="GO" id="GO:0003700">
    <property type="term" value="F:DNA-binding transcription factor activity"/>
    <property type="evidence" value="ECO:0007669"/>
    <property type="project" value="InterPro"/>
</dbReference>
<evidence type="ECO:0000313" key="8">
    <source>
        <dbReference type="Proteomes" id="UP000293142"/>
    </source>
</evidence>
<dbReference type="EMBL" id="SIRE01000008">
    <property type="protein sequence ID" value="TBL78938.1"/>
    <property type="molecule type" value="Genomic_DNA"/>
</dbReference>
<evidence type="ECO:0000256" key="1">
    <source>
        <dbReference type="ARBA" id="ARBA00023015"/>
    </source>
</evidence>
<evidence type="ECO:0000259" key="6">
    <source>
        <dbReference type="PROSITE" id="PS50110"/>
    </source>
</evidence>
<dbReference type="PANTHER" id="PTHR43280:SF2">
    <property type="entry name" value="HTH-TYPE TRANSCRIPTIONAL REGULATOR EXSA"/>
    <property type="match status" value="1"/>
</dbReference>
<sequence>MKICVVDDEFAVRSGVIHKLNGLNKPLEVFDAEFGLAALEKIREIRPQIVFADILMPELTGLELLQKLKEELPSIRVFLLTGYSEFEYARKAIELGAMGYLLKPADRSELLKAVESVRQEGIIRLESDFRRYAQQLREWDVHLEPDELHKPFDWYDDAVPKRIRLAAEPQCLSMETERIVLSFTYKLHIYGAVVQADWKEPDCFMRGEQFITACLQETERWETRQFFGTPDGAGRRGGEAQLKQAAAKRQAVVQAVKELNVPAVEAQLADFLQHIGRLELKQLRKESAYLMAALEETLTAGHDIAIVEEDKLAYWTSWVKAHPSWLELRSRMERFIAGGAKALSELDSSQQPTDLVDKAMQFVNRCKGSDINLESVASALSVHSVTLSRMFKQQTGENFVRYAVRHKMMQAERLLRESEKKVGEIAEVTGYTDYRYFSQLFKQAYGLSPSEYRKRHARTER</sequence>
<dbReference type="InterPro" id="IPR018060">
    <property type="entry name" value="HTH_AraC"/>
</dbReference>
<dbReference type="SUPFAM" id="SSF46689">
    <property type="entry name" value="Homeodomain-like"/>
    <property type="match status" value="1"/>
</dbReference>
<evidence type="ECO:0000256" key="2">
    <source>
        <dbReference type="ARBA" id="ARBA00023125"/>
    </source>
</evidence>
<evidence type="ECO:0000259" key="5">
    <source>
        <dbReference type="PROSITE" id="PS01124"/>
    </source>
</evidence>
<dbReference type="InterPro" id="IPR018062">
    <property type="entry name" value="HTH_AraC-typ_CS"/>
</dbReference>
<keyword evidence="1" id="KW-0805">Transcription regulation</keyword>
<evidence type="ECO:0000256" key="3">
    <source>
        <dbReference type="ARBA" id="ARBA00023163"/>
    </source>
</evidence>
<dbReference type="OrthoDB" id="2660749at2"/>
<proteinExistence type="predicted"/>
<dbReference type="SMART" id="SM00342">
    <property type="entry name" value="HTH_ARAC"/>
    <property type="match status" value="1"/>
</dbReference>
<dbReference type="PRINTS" id="PR00032">
    <property type="entry name" value="HTHARAC"/>
</dbReference>
<dbReference type="Gene3D" id="1.10.10.60">
    <property type="entry name" value="Homeodomain-like"/>
    <property type="match status" value="2"/>
</dbReference>
<dbReference type="Pfam" id="PF00072">
    <property type="entry name" value="Response_reg"/>
    <property type="match status" value="1"/>
</dbReference>
<reference evidence="7 8" key="1">
    <citation type="submission" date="2019-02" db="EMBL/GenBank/DDBJ databases">
        <title>Paenibacillus sp. nov., isolated from surface-sterilized tissue of Thalictrum simplex L.</title>
        <authorList>
            <person name="Tuo L."/>
        </authorList>
    </citation>
    <scope>NUCLEOTIDE SEQUENCE [LARGE SCALE GENOMIC DNA]</scope>
    <source>
        <strain evidence="7 8">N2SHLJ1</strain>
    </source>
</reference>
<organism evidence="7 8">
    <name type="scientific">Paenibacillus thalictri</name>
    <dbReference type="NCBI Taxonomy" id="2527873"/>
    <lineage>
        <taxon>Bacteria</taxon>
        <taxon>Bacillati</taxon>
        <taxon>Bacillota</taxon>
        <taxon>Bacilli</taxon>
        <taxon>Bacillales</taxon>
        <taxon>Paenibacillaceae</taxon>
        <taxon>Paenibacillus</taxon>
    </lineage>
</organism>
<dbReference type="InterPro" id="IPR009057">
    <property type="entry name" value="Homeodomain-like_sf"/>
</dbReference>
<dbReference type="InterPro" id="IPR020449">
    <property type="entry name" value="Tscrpt_reg_AraC-type_HTH"/>
</dbReference>
<dbReference type="SMART" id="SM00448">
    <property type="entry name" value="REC"/>
    <property type="match status" value="1"/>
</dbReference>
<keyword evidence="4" id="KW-0597">Phosphoprotein</keyword>
<protein>
    <submittedName>
        <fullName evidence="7">Response regulator</fullName>
    </submittedName>
</protein>